<sequence length="493" mass="52780">MERNGSERSVGMREPLLLSRSRMNNSSQIAIVGANVCPIESLDYEIVENDLSKEDWRSRKKVQIFQYVVLKWTLAILIGLGAGVVGFFNSLAVENIAGFKLLLTNNLMLQEKYYGAFAAYAGCNMVLAIAAAGLCAYIAPAAAGSGIPEVKAYLNGVDAHFILAPSTLFVKIFGSIFGVAAGFVVGKEGPMGSTGLITCGAAAGVAAAFRAPVGGVLFALEEAASWWRSALLWRTFFTTAVVAVVLRSLIEICRSGKCGLFGQGGLIMFDVNSAVPTYSTPNLQAIMLLGITGGIFSSLYNYFVDKERSWIQILLVITVSFLTSCCSYGLPWLARCTPCPIGLEEECPTIGRSGNYKNFQCPPGQCNDLASLLLNTNYDVIRNLFSLSNEEEFHLSTLLICSVAIYCLGIITYGIAIPSELFIPVTLAGASYGRLIGTLINSISDLDVGLCAILGSASFLGGTMRMTVAVCVILLELTNDLLMLPLVMLVLLI</sequence>
<gene>
    <name evidence="1" type="ORF">Vadar_013399</name>
</gene>
<dbReference type="Proteomes" id="UP000828048">
    <property type="component" value="Chromosome 2"/>
</dbReference>
<accession>A0ACB7X0G8</accession>
<reference evidence="1 2" key="1">
    <citation type="journal article" date="2021" name="Hortic Res">
        <title>High-quality reference genome and annotation aids understanding of berry development for evergreen blueberry (Vaccinium darrowii).</title>
        <authorList>
            <person name="Yu J."/>
            <person name="Hulse-Kemp A.M."/>
            <person name="Babiker E."/>
            <person name="Staton M."/>
        </authorList>
    </citation>
    <scope>NUCLEOTIDE SEQUENCE [LARGE SCALE GENOMIC DNA]</scope>
    <source>
        <strain evidence="2">cv. NJ 8807/NJ 8810</strain>
        <tissue evidence="1">Young leaf</tissue>
    </source>
</reference>
<name>A0ACB7X0G8_9ERIC</name>
<evidence type="ECO:0000313" key="1">
    <source>
        <dbReference type="EMBL" id="KAH7834172.1"/>
    </source>
</evidence>
<proteinExistence type="predicted"/>
<organism evidence="1 2">
    <name type="scientific">Vaccinium darrowii</name>
    <dbReference type="NCBI Taxonomy" id="229202"/>
    <lineage>
        <taxon>Eukaryota</taxon>
        <taxon>Viridiplantae</taxon>
        <taxon>Streptophyta</taxon>
        <taxon>Embryophyta</taxon>
        <taxon>Tracheophyta</taxon>
        <taxon>Spermatophyta</taxon>
        <taxon>Magnoliopsida</taxon>
        <taxon>eudicotyledons</taxon>
        <taxon>Gunneridae</taxon>
        <taxon>Pentapetalae</taxon>
        <taxon>asterids</taxon>
        <taxon>Ericales</taxon>
        <taxon>Ericaceae</taxon>
        <taxon>Vaccinioideae</taxon>
        <taxon>Vaccinieae</taxon>
        <taxon>Vaccinium</taxon>
    </lineage>
</organism>
<protein>
    <submittedName>
        <fullName evidence="1">Uncharacterized protein</fullName>
    </submittedName>
</protein>
<evidence type="ECO:0000313" key="2">
    <source>
        <dbReference type="Proteomes" id="UP000828048"/>
    </source>
</evidence>
<comment type="caution">
    <text evidence="1">The sequence shown here is derived from an EMBL/GenBank/DDBJ whole genome shotgun (WGS) entry which is preliminary data.</text>
</comment>
<dbReference type="EMBL" id="CM037152">
    <property type="protein sequence ID" value="KAH7834172.1"/>
    <property type="molecule type" value="Genomic_DNA"/>
</dbReference>
<keyword evidence="2" id="KW-1185">Reference proteome</keyword>